<organism evidence="1 2">
    <name type="scientific">Gracilibacillus ureilyticus</name>
    <dbReference type="NCBI Taxonomy" id="531814"/>
    <lineage>
        <taxon>Bacteria</taxon>
        <taxon>Bacillati</taxon>
        <taxon>Bacillota</taxon>
        <taxon>Bacilli</taxon>
        <taxon>Bacillales</taxon>
        <taxon>Bacillaceae</taxon>
        <taxon>Gracilibacillus</taxon>
    </lineage>
</organism>
<accession>A0A1H9RD93</accession>
<gene>
    <name evidence="1" type="ORF">SAMN04487944_108123</name>
</gene>
<name>A0A1H9RD93_9BACI</name>
<protein>
    <submittedName>
        <fullName evidence="1">Uncharacterized protein</fullName>
    </submittedName>
</protein>
<dbReference type="EMBL" id="FOGL01000008">
    <property type="protein sequence ID" value="SER70702.1"/>
    <property type="molecule type" value="Genomic_DNA"/>
</dbReference>
<keyword evidence="2" id="KW-1185">Reference proteome</keyword>
<evidence type="ECO:0000313" key="1">
    <source>
        <dbReference type="EMBL" id="SER70702.1"/>
    </source>
</evidence>
<dbReference type="RefSeq" id="WP_089740665.1">
    <property type="nucleotide sequence ID" value="NZ_FOGL01000008.1"/>
</dbReference>
<proteinExistence type="predicted"/>
<evidence type="ECO:0000313" key="2">
    <source>
        <dbReference type="Proteomes" id="UP000199687"/>
    </source>
</evidence>
<reference evidence="1 2" key="1">
    <citation type="submission" date="2016-10" db="EMBL/GenBank/DDBJ databases">
        <authorList>
            <person name="de Groot N.N."/>
        </authorList>
    </citation>
    <scope>NUCLEOTIDE SEQUENCE [LARGE SCALE GENOMIC DNA]</scope>
    <source>
        <strain evidence="1 2">CGMCC 1.7727</strain>
    </source>
</reference>
<dbReference type="OrthoDB" id="2902045at2"/>
<dbReference type="Proteomes" id="UP000199687">
    <property type="component" value="Unassembled WGS sequence"/>
</dbReference>
<sequence>MTTFRTADLIGSIPNNGMYVQSNKKGSGDVSTSAVNEWKMVFGDEARKINPLFDVKIQRNELIQSSIAQDDWSAYNAFEATQHPAWYEEVNGVFEKNKIYYGNLIESKLRAIKDAEAEGDQEKVELWENSLNEAIQDFNNAPGIVPYVVGLNHNEKVANEYGVEEPADDFFASPYNASIVLNQGKFESNQWFENAIFEEDPELKVHIENLVADKSSVTEEAVTEGTQETDNEVQLATEETQVEADQQTVASSIVNEADNTVTSSLVDETNETDKTVTSSIIEEANKENTELSLHQFLWNNVKDSIKPDIMEVMNKYKIG</sequence>
<dbReference type="AlphaFoldDB" id="A0A1H9RD93"/>